<dbReference type="EMBL" id="HBGF01003364">
    <property type="protein sequence ID" value="CAD9092011.1"/>
    <property type="molecule type" value="Transcribed_RNA"/>
</dbReference>
<proteinExistence type="predicted"/>
<evidence type="ECO:0000256" key="3">
    <source>
        <dbReference type="SAM" id="Phobius"/>
    </source>
</evidence>
<keyword evidence="1" id="KW-0175">Coiled coil</keyword>
<reference evidence="4" key="1">
    <citation type="submission" date="2021-01" db="EMBL/GenBank/DDBJ databases">
        <authorList>
            <person name="Corre E."/>
            <person name="Pelletier E."/>
            <person name="Niang G."/>
            <person name="Scheremetjew M."/>
            <person name="Finn R."/>
            <person name="Kale V."/>
            <person name="Holt S."/>
            <person name="Cochrane G."/>
            <person name="Meng A."/>
            <person name="Brown T."/>
            <person name="Cohen L."/>
        </authorList>
    </citation>
    <scope>NUCLEOTIDE SEQUENCE</scope>
    <source>
        <strain evidence="4">CCAP 1951/1</strain>
    </source>
</reference>
<organism evidence="4">
    <name type="scientific">Neobodo designis</name>
    <name type="common">Flagellated protozoan</name>
    <name type="synonym">Bodo designis</name>
    <dbReference type="NCBI Taxonomy" id="312471"/>
    <lineage>
        <taxon>Eukaryota</taxon>
        <taxon>Discoba</taxon>
        <taxon>Euglenozoa</taxon>
        <taxon>Kinetoplastea</taxon>
        <taxon>Metakinetoplastina</taxon>
        <taxon>Neobodonida</taxon>
        <taxon>Neobodo</taxon>
    </lineage>
</organism>
<feature type="region of interest" description="Disordered" evidence="2">
    <location>
        <begin position="31"/>
        <end position="54"/>
    </location>
</feature>
<keyword evidence="3" id="KW-1133">Transmembrane helix</keyword>
<keyword evidence="3" id="KW-0812">Transmembrane</keyword>
<feature type="coiled-coil region" evidence="1">
    <location>
        <begin position="57"/>
        <end position="91"/>
    </location>
</feature>
<protein>
    <submittedName>
        <fullName evidence="4">Uncharacterized protein</fullName>
    </submittedName>
</protein>
<name>A0A7S1L274_NEODS</name>
<evidence type="ECO:0000256" key="1">
    <source>
        <dbReference type="SAM" id="Coils"/>
    </source>
</evidence>
<accession>A0A7S1L274</accession>
<evidence type="ECO:0000256" key="2">
    <source>
        <dbReference type="SAM" id="MobiDB-lite"/>
    </source>
</evidence>
<sequence>MPAELKQRRGPTDYAKWDKIDYKALGADDEEEAAAAERARMREEGAVSGQTDPARAYVEHAAEVEAAKKRLKELEEEQKQAELKLIQLDKEKKMMDRMFAIGTVALAILMGLTFWWTNTSSASARRF</sequence>
<evidence type="ECO:0000313" key="4">
    <source>
        <dbReference type="EMBL" id="CAD9092011.1"/>
    </source>
</evidence>
<dbReference type="AlphaFoldDB" id="A0A7S1L274"/>
<feature type="transmembrane region" description="Helical" evidence="3">
    <location>
        <begin position="98"/>
        <end position="117"/>
    </location>
</feature>
<keyword evidence="3" id="KW-0472">Membrane</keyword>
<feature type="compositionally biased region" description="Basic and acidic residues" evidence="2">
    <location>
        <begin position="35"/>
        <end position="45"/>
    </location>
</feature>
<gene>
    <name evidence="4" type="ORF">NDES1114_LOCUS2325</name>
</gene>